<gene>
    <name evidence="5" type="ORF">HH303_04190</name>
</gene>
<dbReference type="Pfam" id="PF07729">
    <property type="entry name" value="FCD"/>
    <property type="match status" value="1"/>
</dbReference>
<evidence type="ECO:0000256" key="1">
    <source>
        <dbReference type="ARBA" id="ARBA00023015"/>
    </source>
</evidence>
<dbReference type="InterPro" id="IPR000524">
    <property type="entry name" value="Tscrpt_reg_HTH_GntR"/>
</dbReference>
<dbReference type="Proteomes" id="UP000539372">
    <property type="component" value="Unassembled WGS sequence"/>
</dbReference>
<dbReference type="CDD" id="cd07377">
    <property type="entry name" value="WHTH_GntR"/>
    <property type="match status" value="1"/>
</dbReference>
<dbReference type="SMART" id="SM00895">
    <property type="entry name" value="FCD"/>
    <property type="match status" value="1"/>
</dbReference>
<dbReference type="PRINTS" id="PR00035">
    <property type="entry name" value="HTHGNTR"/>
</dbReference>
<dbReference type="RefSeq" id="WP_169623928.1">
    <property type="nucleotide sequence ID" value="NZ_JABBNT010000001.1"/>
</dbReference>
<protein>
    <submittedName>
        <fullName evidence="5">FadR family transcriptional regulator</fullName>
    </submittedName>
</protein>
<dbReference type="PANTHER" id="PTHR43537:SF44">
    <property type="entry name" value="GNTR FAMILY REGULATORY PROTEIN"/>
    <property type="match status" value="1"/>
</dbReference>
<keyword evidence="3" id="KW-0804">Transcription</keyword>
<comment type="caution">
    <text evidence="5">The sequence shown here is derived from an EMBL/GenBank/DDBJ whole genome shotgun (WGS) entry which is preliminary data.</text>
</comment>
<evidence type="ECO:0000313" key="5">
    <source>
        <dbReference type="EMBL" id="NMM43665.1"/>
    </source>
</evidence>
<name>A0A7Y0DY20_9PROT</name>
<dbReference type="PANTHER" id="PTHR43537">
    <property type="entry name" value="TRANSCRIPTIONAL REGULATOR, GNTR FAMILY"/>
    <property type="match status" value="1"/>
</dbReference>
<dbReference type="Gene3D" id="1.20.120.530">
    <property type="entry name" value="GntR ligand-binding domain-like"/>
    <property type="match status" value="1"/>
</dbReference>
<dbReference type="AlphaFoldDB" id="A0A7Y0DY20"/>
<dbReference type="SMART" id="SM00345">
    <property type="entry name" value="HTH_GNTR"/>
    <property type="match status" value="1"/>
</dbReference>
<dbReference type="Pfam" id="PF00392">
    <property type="entry name" value="GntR"/>
    <property type="match status" value="1"/>
</dbReference>
<evidence type="ECO:0000313" key="6">
    <source>
        <dbReference type="Proteomes" id="UP000539372"/>
    </source>
</evidence>
<dbReference type="SUPFAM" id="SSF46785">
    <property type="entry name" value="Winged helix' DNA-binding domain"/>
    <property type="match status" value="1"/>
</dbReference>
<dbReference type="GO" id="GO:0003677">
    <property type="term" value="F:DNA binding"/>
    <property type="evidence" value="ECO:0007669"/>
    <property type="project" value="UniProtKB-KW"/>
</dbReference>
<dbReference type="EMBL" id="JABBNT010000001">
    <property type="protein sequence ID" value="NMM43665.1"/>
    <property type="molecule type" value="Genomic_DNA"/>
</dbReference>
<evidence type="ECO:0000256" key="2">
    <source>
        <dbReference type="ARBA" id="ARBA00023125"/>
    </source>
</evidence>
<keyword evidence="6" id="KW-1185">Reference proteome</keyword>
<dbReference type="GO" id="GO:0003700">
    <property type="term" value="F:DNA-binding transcription factor activity"/>
    <property type="evidence" value="ECO:0007669"/>
    <property type="project" value="InterPro"/>
</dbReference>
<organism evidence="5 6">
    <name type="scientific">Pacificispira spongiicola</name>
    <dbReference type="NCBI Taxonomy" id="2729598"/>
    <lineage>
        <taxon>Bacteria</taxon>
        <taxon>Pseudomonadati</taxon>
        <taxon>Pseudomonadota</taxon>
        <taxon>Alphaproteobacteria</taxon>
        <taxon>Rhodospirillales</taxon>
        <taxon>Rhodospirillaceae</taxon>
        <taxon>Pacificispira</taxon>
    </lineage>
</organism>
<sequence>MTEKSSSQARQGPIADSIASERAFVLADTKSGGSALVHQIGREIVSGTFPAETRLPDEASMLKRYSVSRTTLREAYSKLAAKGMIIARPKVGTSVRQPAFWNMLDPEVLGWHLEIKPPGEIARDLYALRRMVEPTTAALAARQCSEDDIRKIEEAFADMCQTSRNEIELVEADLRFHLEILYASRNHFIGAFSALIHAAMMSTFKLSWRGAEAAVIKTERLRQHGEVVEAIKQRAPDLARKRMETLLDDSINDVVEALADR</sequence>
<dbReference type="InterPro" id="IPR036388">
    <property type="entry name" value="WH-like_DNA-bd_sf"/>
</dbReference>
<proteinExistence type="predicted"/>
<dbReference type="Gene3D" id="1.10.10.10">
    <property type="entry name" value="Winged helix-like DNA-binding domain superfamily/Winged helix DNA-binding domain"/>
    <property type="match status" value="1"/>
</dbReference>
<dbReference type="InterPro" id="IPR011711">
    <property type="entry name" value="GntR_C"/>
</dbReference>
<keyword evidence="2" id="KW-0238">DNA-binding</keyword>
<dbReference type="SUPFAM" id="SSF48008">
    <property type="entry name" value="GntR ligand-binding domain-like"/>
    <property type="match status" value="1"/>
</dbReference>
<accession>A0A7Y0DY20</accession>
<dbReference type="PROSITE" id="PS50949">
    <property type="entry name" value="HTH_GNTR"/>
    <property type="match status" value="1"/>
</dbReference>
<evidence type="ECO:0000259" key="4">
    <source>
        <dbReference type="PROSITE" id="PS50949"/>
    </source>
</evidence>
<feature type="domain" description="HTH gntR-type" evidence="4">
    <location>
        <begin position="30"/>
        <end position="98"/>
    </location>
</feature>
<keyword evidence="1" id="KW-0805">Transcription regulation</keyword>
<evidence type="ECO:0000256" key="3">
    <source>
        <dbReference type="ARBA" id="ARBA00023163"/>
    </source>
</evidence>
<dbReference type="InterPro" id="IPR008920">
    <property type="entry name" value="TF_FadR/GntR_C"/>
</dbReference>
<dbReference type="InterPro" id="IPR036390">
    <property type="entry name" value="WH_DNA-bd_sf"/>
</dbReference>
<reference evidence="5 6" key="1">
    <citation type="submission" date="2020-04" db="EMBL/GenBank/DDBJ databases">
        <title>Rhodospirillaceae bacterium KN72 isolated from deep sea.</title>
        <authorList>
            <person name="Zhang D.-C."/>
        </authorList>
    </citation>
    <scope>NUCLEOTIDE SEQUENCE [LARGE SCALE GENOMIC DNA]</scope>
    <source>
        <strain evidence="5 6">KN72</strain>
    </source>
</reference>